<sequence length="66" mass="7851">MKKIRFHDIRHTHASLMLFLGEHPKIVSERLGHSSIEMTMNTYSHVTFDMQKESSERFEKAFQQTN</sequence>
<dbReference type="GO" id="GO:0006310">
    <property type="term" value="P:DNA recombination"/>
    <property type="evidence" value="ECO:0007669"/>
    <property type="project" value="UniProtKB-KW"/>
</dbReference>
<proteinExistence type="predicted"/>
<dbReference type="EMBL" id="BMFK01000001">
    <property type="protein sequence ID" value="GGE64835.1"/>
    <property type="molecule type" value="Genomic_DNA"/>
</dbReference>
<dbReference type="GO" id="GO:0003677">
    <property type="term" value="F:DNA binding"/>
    <property type="evidence" value="ECO:0007669"/>
    <property type="project" value="InterPro"/>
</dbReference>
<dbReference type="InterPro" id="IPR002104">
    <property type="entry name" value="Integrase_catalytic"/>
</dbReference>
<gene>
    <name evidence="3" type="ORF">GCM10007140_13820</name>
</gene>
<accession>A0A917APS1</accession>
<keyword evidence="1" id="KW-0233">DNA recombination</keyword>
<evidence type="ECO:0000313" key="3">
    <source>
        <dbReference type="EMBL" id="GGE64835.1"/>
    </source>
</evidence>
<dbReference type="PROSITE" id="PS51898">
    <property type="entry name" value="TYR_RECOMBINASE"/>
    <property type="match status" value="1"/>
</dbReference>
<name>A0A917APS1_9BACI</name>
<evidence type="ECO:0000313" key="4">
    <source>
        <dbReference type="Proteomes" id="UP000605259"/>
    </source>
</evidence>
<reference evidence="3" key="1">
    <citation type="journal article" date="2014" name="Int. J. Syst. Evol. Microbiol.">
        <title>Complete genome sequence of Corynebacterium casei LMG S-19264T (=DSM 44701T), isolated from a smear-ripened cheese.</title>
        <authorList>
            <consortium name="US DOE Joint Genome Institute (JGI-PGF)"/>
            <person name="Walter F."/>
            <person name="Albersmeier A."/>
            <person name="Kalinowski J."/>
            <person name="Ruckert C."/>
        </authorList>
    </citation>
    <scope>NUCLEOTIDE SEQUENCE</scope>
    <source>
        <strain evidence="3">CGMCC 1.12698</strain>
    </source>
</reference>
<protein>
    <recommendedName>
        <fullName evidence="2">Tyr recombinase domain-containing protein</fullName>
    </recommendedName>
</protein>
<dbReference type="AlphaFoldDB" id="A0A917APS1"/>
<dbReference type="Pfam" id="PF00589">
    <property type="entry name" value="Phage_integrase"/>
    <property type="match status" value="1"/>
</dbReference>
<dbReference type="InterPro" id="IPR011010">
    <property type="entry name" value="DNA_brk_join_enz"/>
</dbReference>
<dbReference type="GO" id="GO:0015074">
    <property type="term" value="P:DNA integration"/>
    <property type="evidence" value="ECO:0007669"/>
    <property type="project" value="InterPro"/>
</dbReference>
<dbReference type="SUPFAM" id="SSF56349">
    <property type="entry name" value="DNA breaking-rejoining enzymes"/>
    <property type="match status" value="1"/>
</dbReference>
<dbReference type="Gene3D" id="1.10.443.10">
    <property type="entry name" value="Intergrase catalytic core"/>
    <property type="match status" value="1"/>
</dbReference>
<evidence type="ECO:0000256" key="1">
    <source>
        <dbReference type="ARBA" id="ARBA00023172"/>
    </source>
</evidence>
<dbReference type="InterPro" id="IPR013762">
    <property type="entry name" value="Integrase-like_cat_sf"/>
</dbReference>
<keyword evidence="4" id="KW-1185">Reference proteome</keyword>
<evidence type="ECO:0000259" key="2">
    <source>
        <dbReference type="PROSITE" id="PS51898"/>
    </source>
</evidence>
<feature type="domain" description="Tyr recombinase" evidence="2">
    <location>
        <begin position="1"/>
        <end position="56"/>
    </location>
</feature>
<organism evidence="3 4">
    <name type="scientific">Priestia taiwanensis</name>
    <dbReference type="NCBI Taxonomy" id="1347902"/>
    <lineage>
        <taxon>Bacteria</taxon>
        <taxon>Bacillati</taxon>
        <taxon>Bacillota</taxon>
        <taxon>Bacilli</taxon>
        <taxon>Bacillales</taxon>
        <taxon>Bacillaceae</taxon>
        <taxon>Priestia</taxon>
    </lineage>
</organism>
<comment type="caution">
    <text evidence="3">The sequence shown here is derived from an EMBL/GenBank/DDBJ whole genome shotgun (WGS) entry which is preliminary data.</text>
</comment>
<reference evidence="3" key="2">
    <citation type="submission" date="2020-09" db="EMBL/GenBank/DDBJ databases">
        <authorList>
            <person name="Sun Q."/>
            <person name="Zhou Y."/>
        </authorList>
    </citation>
    <scope>NUCLEOTIDE SEQUENCE</scope>
    <source>
        <strain evidence="3">CGMCC 1.12698</strain>
    </source>
</reference>
<dbReference type="Proteomes" id="UP000605259">
    <property type="component" value="Unassembled WGS sequence"/>
</dbReference>